<dbReference type="PRINTS" id="PR00922">
    <property type="entry name" value="DADACBPTASE3"/>
</dbReference>
<dbReference type="GO" id="GO:0000270">
    <property type="term" value="P:peptidoglycan metabolic process"/>
    <property type="evidence" value="ECO:0007669"/>
    <property type="project" value="TreeGrafter"/>
</dbReference>
<sequence length="489" mass="52947">MKFQGLKVFRTPFLLLLFNAQVMPGLATMNLKALPRQASASLCQAQLPGAIDAVINRPQFRRARWGILIEPLSPATTRPLYSHDAERYFIPASNVKLLTTAAALRQLGANFRIRTSVYQVGTASLRVVGRGDPSLTATQLRDLAQQLKRQGIRNVQQLIVDDGYFQGDKINLTWDWGDVQSDYGTSANSLILNQNAVELRLSPQQVGQPLRVTWADAIASSQWQVENNSLTEAAATPNSVAVTAVLGQPLLQIKGQLAVDAQPEVIGLPVLNPAQYFLEYFREVLTAQGIKVVQASVGTNTGTISEREVATVESPSLAKLLVETNQESNNLYAEVLLRTLGAVVRGDTTELGVKKIKDTLTALGVNPESYVLADGSGLSRQNLVSPEAIAQTLKRMAQTPEASIYRASLPTAGVNGTLVRRFLNTSALGNLQAKTGTLTGVSALSGYLNVSGYQPLVFSLMVNQSDQSPAIQRQAIDEIVLLLTRLRSC</sequence>
<keyword evidence="3" id="KW-0645">Protease</keyword>
<evidence type="ECO:0000256" key="1">
    <source>
        <dbReference type="ARBA" id="ARBA00006096"/>
    </source>
</evidence>
<organism evidence="3">
    <name type="scientific">uncultured Coleofasciculus sp</name>
    <dbReference type="NCBI Taxonomy" id="1267456"/>
    <lineage>
        <taxon>Bacteria</taxon>
        <taxon>Bacillati</taxon>
        <taxon>Cyanobacteriota</taxon>
        <taxon>Cyanophyceae</taxon>
        <taxon>Coleofasciculales</taxon>
        <taxon>Coleofasciculaceae</taxon>
        <taxon>Coleofasciculus</taxon>
        <taxon>environmental samples</taxon>
    </lineage>
</organism>
<dbReference type="Gene3D" id="3.40.710.10">
    <property type="entry name" value="DD-peptidase/beta-lactamase superfamily"/>
    <property type="match status" value="2"/>
</dbReference>
<reference evidence="3" key="1">
    <citation type="submission" date="2020-02" db="EMBL/GenBank/DDBJ databases">
        <authorList>
            <person name="Meier V. D."/>
        </authorList>
    </citation>
    <scope>NUCLEOTIDE SEQUENCE</scope>
    <source>
        <strain evidence="3">AVDCRST_MAG92</strain>
    </source>
</reference>
<dbReference type="PANTHER" id="PTHR30023">
    <property type="entry name" value="D-ALANYL-D-ALANINE CARBOXYPEPTIDASE"/>
    <property type="match status" value="1"/>
</dbReference>
<dbReference type="SUPFAM" id="SSF56601">
    <property type="entry name" value="beta-lactamase/transpeptidase-like"/>
    <property type="match status" value="1"/>
</dbReference>
<evidence type="ECO:0000313" key="3">
    <source>
        <dbReference type="EMBL" id="CAA9296185.1"/>
    </source>
</evidence>
<keyword evidence="3" id="KW-0121">Carboxypeptidase</keyword>
<gene>
    <name evidence="3" type="ORF">AVDCRST_MAG92-4756</name>
</gene>
<dbReference type="InterPro" id="IPR000667">
    <property type="entry name" value="Peptidase_S13"/>
</dbReference>
<accession>A0A6J4K5W3</accession>
<dbReference type="GO" id="GO:0009002">
    <property type="term" value="F:serine-type D-Ala-D-Ala carboxypeptidase activity"/>
    <property type="evidence" value="ECO:0007669"/>
    <property type="project" value="UniProtKB-EC"/>
</dbReference>
<name>A0A6J4K5W3_9CYAN</name>
<protein>
    <submittedName>
        <fullName evidence="3">D-alanyl-D-alanine carboxypeptidase</fullName>
        <ecNumber evidence="3">3.4.16.4</ecNumber>
    </submittedName>
</protein>
<dbReference type="Pfam" id="PF02113">
    <property type="entry name" value="Peptidase_S13"/>
    <property type="match status" value="1"/>
</dbReference>
<dbReference type="NCBIfam" id="TIGR00666">
    <property type="entry name" value="PBP4"/>
    <property type="match status" value="1"/>
</dbReference>
<dbReference type="PANTHER" id="PTHR30023:SF0">
    <property type="entry name" value="PENICILLIN-SENSITIVE CARBOXYPEPTIDASE A"/>
    <property type="match status" value="1"/>
</dbReference>
<comment type="similarity">
    <text evidence="1">Belongs to the peptidase S13 family.</text>
</comment>
<dbReference type="EC" id="3.4.16.4" evidence="3"/>
<keyword evidence="2 3" id="KW-0378">Hydrolase</keyword>
<dbReference type="EMBL" id="CADCTM010000829">
    <property type="protein sequence ID" value="CAA9296185.1"/>
    <property type="molecule type" value="Genomic_DNA"/>
</dbReference>
<dbReference type="GO" id="GO:0006508">
    <property type="term" value="P:proteolysis"/>
    <property type="evidence" value="ECO:0007669"/>
    <property type="project" value="InterPro"/>
</dbReference>
<dbReference type="AlphaFoldDB" id="A0A6J4K5W3"/>
<dbReference type="InterPro" id="IPR012338">
    <property type="entry name" value="Beta-lactam/transpept-like"/>
</dbReference>
<proteinExistence type="inferred from homology"/>
<evidence type="ECO:0000256" key="2">
    <source>
        <dbReference type="ARBA" id="ARBA00022801"/>
    </source>
</evidence>